<dbReference type="CDD" id="cd10027">
    <property type="entry name" value="UDG-F1-like"/>
    <property type="match status" value="1"/>
</dbReference>
<reference evidence="7" key="1">
    <citation type="submission" date="2020-05" db="EMBL/GenBank/DDBJ databases">
        <authorList>
            <person name="Chiriac C."/>
            <person name="Salcher M."/>
            <person name="Ghai R."/>
            <person name="Kavagutti S V."/>
        </authorList>
    </citation>
    <scope>NUCLEOTIDE SEQUENCE</scope>
</reference>
<dbReference type="HAMAP" id="MF_00148">
    <property type="entry name" value="UDG"/>
    <property type="match status" value="1"/>
</dbReference>
<evidence type="ECO:0000313" key="7">
    <source>
        <dbReference type="EMBL" id="CAB4869388.1"/>
    </source>
</evidence>
<dbReference type="GO" id="GO:0004844">
    <property type="term" value="F:uracil DNA N-glycosylase activity"/>
    <property type="evidence" value="ECO:0007669"/>
    <property type="project" value="InterPro"/>
</dbReference>
<feature type="domain" description="Uracil-DNA glycosylase-like" evidence="5">
    <location>
        <begin position="52"/>
        <end position="211"/>
    </location>
</feature>
<dbReference type="PROSITE" id="PS00130">
    <property type="entry name" value="U_DNA_GLYCOSYLASE"/>
    <property type="match status" value="1"/>
</dbReference>
<dbReference type="SMART" id="SM00986">
    <property type="entry name" value="UDG"/>
    <property type="match status" value="1"/>
</dbReference>
<proteinExistence type="inferred from homology"/>
<protein>
    <submittedName>
        <fullName evidence="7">Unannotated protein</fullName>
    </submittedName>
</protein>
<dbReference type="NCBIfam" id="NF003592">
    <property type="entry name" value="PRK05254.1-5"/>
    <property type="match status" value="1"/>
</dbReference>
<dbReference type="AlphaFoldDB" id="A0A6J7DJ76"/>
<evidence type="ECO:0000259" key="5">
    <source>
        <dbReference type="SMART" id="SM00986"/>
    </source>
</evidence>
<dbReference type="EMBL" id="CAEZVJ010000008">
    <property type="protein sequence ID" value="CAB4622291.1"/>
    <property type="molecule type" value="Genomic_DNA"/>
</dbReference>
<dbReference type="PANTHER" id="PTHR11264:SF0">
    <property type="entry name" value="URACIL-DNA GLYCOSYLASE"/>
    <property type="match status" value="1"/>
</dbReference>
<dbReference type="Pfam" id="PF03167">
    <property type="entry name" value="UDG"/>
    <property type="match status" value="1"/>
</dbReference>
<comment type="similarity">
    <text evidence="1">Belongs to the uracil-DNA glycosylase (UDG) superfamily. UNG family.</text>
</comment>
<keyword evidence="4" id="KW-0234">DNA repair</keyword>
<evidence type="ECO:0000256" key="3">
    <source>
        <dbReference type="ARBA" id="ARBA00022801"/>
    </source>
</evidence>
<evidence type="ECO:0000256" key="4">
    <source>
        <dbReference type="ARBA" id="ARBA00023204"/>
    </source>
</evidence>
<dbReference type="PANTHER" id="PTHR11264">
    <property type="entry name" value="URACIL-DNA GLYCOSYLASE"/>
    <property type="match status" value="1"/>
</dbReference>
<sequence>MTPEFVSGVDPSWGPVFARATTSLDDIEERLDGEALNGVLHAPAREDIFRAFFAPLDSIRVVIVGQDPYPTRGHAAGLSFSTSRDVRPLPRSLANIYVELQDDLGIEPAEHGDLSRWVDQGVMLLNTSLTVREGEAGSHRTWPWKIVTGAALQTLAERGGPLVAVLWGREAQWAAPLVDGVDTIESAHPSPLSAHRGFFGSRPFSRTNASLIEQGSDPIDWRV</sequence>
<evidence type="ECO:0000256" key="1">
    <source>
        <dbReference type="ARBA" id="ARBA00008184"/>
    </source>
</evidence>
<dbReference type="InterPro" id="IPR018085">
    <property type="entry name" value="Ura-DNA_Glyclase_AS"/>
</dbReference>
<dbReference type="SUPFAM" id="SSF52141">
    <property type="entry name" value="Uracil-DNA glycosylase-like"/>
    <property type="match status" value="1"/>
</dbReference>
<gene>
    <name evidence="6" type="ORF">UFOPK1961_00151</name>
    <name evidence="7" type="ORF">UFOPK3364_00663</name>
</gene>
<dbReference type="InterPro" id="IPR036895">
    <property type="entry name" value="Uracil-DNA_glycosylase-like_sf"/>
</dbReference>
<dbReference type="NCBIfam" id="NF003588">
    <property type="entry name" value="PRK05254.1-1"/>
    <property type="match status" value="1"/>
</dbReference>
<organism evidence="7">
    <name type="scientific">freshwater metagenome</name>
    <dbReference type="NCBI Taxonomy" id="449393"/>
    <lineage>
        <taxon>unclassified sequences</taxon>
        <taxon>metagenomes</taxon>
        <taxon>ecological metagenomes</taxon>
    </lineage>
</organism>
<keyword evidence="2" id="KW-0227">DNA damage</keyword>
<evidence type="ECO:0000256" key="2">
    <source>
        <dbReference type="ARBA" id="ARBA00022763"/>
    </source>
</evidence>
<dbReference type="GO" id="GO:0097510">
    <property type="term" value="P:base-excision repair, AP site formation via deaminated base removal"/>
    <property type="evidence" value="ECO:0007669"/>
    <property type="project" value="TreeGrafter"/>
</dbReference>
<dbReference type="InterPro" id="IPR005122">
    <property type="entry name" value="Uracil-DNA_glycosylase-like"/>
</dbReference>
<name>A0A6J7DJ76_9ZZZZ</name>
<dbReference type="SMART" id="SM00987">
    <property type="entry name" value="UreE_C"/>
    <property type="match status" value="1"/>
</dbReference>
<accession>A0A6J7DJ76</accession>
<keyword evidence="3" id="KW-0378">Hydrolase</keyword>
<evidence type="ECO:0000313" key="6">
    <source>
        <dbReference type="EMBL" id="CAB4622291.1"/>
    </source>
</evidence>
<dbReference type="Gene3D" id="3.40.470.10">
    <property type="entry name" value="Uracil-DNA glycosylase-like domain"/>
    <property type="match status" value="1"/>
</dbReference>
<dbReference type="EMBL" id="CAFBLO010000056">
    <property type="protein sequence ID" value="CAB4869388.1"/>
    <property type="molecule type" value="Genomic_DNA"/>
</dbReference>
<dbReference type="InterPro" id="IPR002043">
    <property type="entry name" value="UDG_fam1"/>
</dbReference>